<reference evidence="2 3" key="1">
    <citation type="journal article" date="2009" name="Nature">
        <title>The Sorghum bicolor genome and the diversification of grasses.</title>
        <authorList>
            <person name="Paterson A.H."/>
            <person name="Bowers J.E."/>
            <person name="Bruggmann R."/>
            <person name="Dubchak I."/>
            <person name="Grimwood J."/>
            <person name="Gundlach H."/>
            <person name="Haberer G."/>
            <person name="Hellsten U."/>
            <person name="Mitros T."/>
            <person name="Poliakov A."/>
            <person name="Schmutz J."/>
            <person name="Spannagl M."/>
            <person name="Tang H."/>
            <person name="Wang X."/>
            <person name="Wicker T."/>
            <person name="Bharti A.K."/>
            <person name="Chapman J."/>
            <person name="Feltus F.A."/>
            <person name="Gowik U."/>
            <person name="Grigoriev I.V."/>
            <person name="Lyons E."/>
            <person name="Maher C.A."/>
            <person name="Martis M."/>
            <person name="Narechania A."/>
            <person name="Otillar R.P."/>
            <person name="Penning B.W."/>
            <person name="Salamov A.A."/>
            <person name="Wang Y."/>
            <person name="Zhang L."/>
            <person name="Carpita N.C."/>
            <person name="Freeling M."/>
            <person name="Gingle A.R."/>
            <person name="Hash C.T."/>
            <person name="Keller B."/>
            <person name="Klein P."/>
            <person name="Kresovich S."/>
            <person name="McCann M.C."/>
            <person name="Ming R."/>
            <person name="Peterson D.G."/>
            <person name="Mehboob-ur-Rahman"/>
            <person name="Ware D."/>
            <person name="Westhoff P."/>
            <person name="Mayer K.F."/>
            <person name="Messing J."/>
            <person name="Rokhsar D.S."/>
        </authorList>
    </citation>
    <scope>NUCLEOTIDE SEQUENCE [LARGE SCALE GENOMIC DNA]</scope>
    <source>
        <strain evidence="3">cv. BTx623</strain>
    </source>
</reference>
<organism evidence="2 3">
    <name type="scientific">Sorghum bicolor</name>
    <name type="common">Sorghum</name>
    <name type="synonym">Sorghum vulgare</name>
    <dbReference type="NCBI Taxonomy" id="4558"/>
    <lineage>
        <taxon>Eukaryota</taxon>
        <taxon>Viridiplantae</taxon>
        <taxon>Streptophyta</taxon>
        <taxon>Embryophyta</taxon>
        <taxon>Tracheophyta</taxon>
        <taxon>Spermatophyta</taxon>
        <taxon>Magnoliopsida</taxon>
        <taxon>Liliopsida</taxon>
        <taxon>Poales</taxon>
        <taxon>Poaceae</taxon>
        <taxon>PACMAD clade</taxon>
        <taxon>Panicoideae</taxon>
        <taxon>Andropogonodae</taxon>
        <taxon>Andropogoneae</taxon>
        <taxon>Sorghinae</taxon>
        <taxon>Sorghum</taxon>
    </lineage>
</organism>
<dbReference type="AlphaFoldDB" id="C5Z995"/>
<feature type="compositionally biased region" description="Gly residues" evidence="1">
    <location>
        <begin position="113"/>
        <end position="159"/>
    </location>
</feature>
<reference evidence="3" key="2">
    <citation type="journal article" date="2018" name="Plant J.">
        <title>The Sorghum bicolor reference genome: improved assembly, gene annotations, a transcriptome atlas, and signatures of genome organization.</title>
        <authorList>
            <person name="McCormick R.F."/>
            <person name="Truong S.K."/>
            <person name="Sreedasyam A."/>
            <person name="Jenkins J."/>
            <person name="Shu S."/>
            <person name="Sims D."/>
            <person name="Kennedy M."/>
            <person name="Amirebrahimi M."/>
            <person name="Weers B.D."/>
            <person name="McKinley B."/>
            <person name="Mattison A."/>
            <person name="Morishige D.T."/>
            <person name="Grimwood J."/>
            <person name="Schmutz J."/>
            <person name="Mullet J.E."/>
        </authorList>
    </citation>
    <scope>NUCLEOTIDE SEQUENCE [LARGE SCALE GENOMIC DNA]</scope>
    <source>
        <strain evidence="3">cv. BTx623</strain>
    </source>
</reference>
<keyword evidence="3" id="KW-1185">Reference proteome</keyword>
<gene>
    <name evidence="2" type="ORF">SORBI_3010G252301</name>
</gene>
<dbReference type="HOGENOM" id="CLU_019670_6_1_1"/>
<evidence type="ECO:0000256" key="1">
    <source>
        <dbReference type="SAM" id="MobiDB-lite"/>
    </source>
</evidence>
<feature type="compositionally biased region" description="Basic and acidic residues" evidence="1">
    <location>
        <begin position="61"/>
        <end position="75"/>
    </location>
</feature>
<proteinExistence type="predicted"/>
<dbReference type="EMBL" id="CM000769">
    <property type="protein sequence ID" value="EER88919.2"/>
    <property type="molecule type" value="Genomic_DNA"/>
</dbReference>
<dbReference type="OrthoDB" id="418495at2759"/>
<protein>
    <submittedName>
        <fullName evidence="2">Uncharacterized protein</fullName>
    </submittedName>
</protein>
<feature type="region of interest" description="Disordered" evidence="1">
    <location>
        <begin position="1"/>
        <end position="170"/>
    </location>
</feature>
<feature type="compositionally biased region" description="Gly residues" evidence="1">
    <location>
        <begin position="84"/>
        <end position="93"/>
    </location>
</feature>
<evidence type="ECO:0000313" key="2">
    <source>
        <dbReference type="EMBL" id="EER88919.2"/>
    </source>
</evidence>
<dbReference type="InParanoid" id="C5Z995"/>
<name>C5Z995_SORBI</name>
<dbReference type="Proteomes" id="UP000000768">
    <property type="component" value="Chromosome 10"/>
</dbReference>
<dbReference type="KEGG" id="sbi:8064950"/>
<sequence>MARKTTTSPHNISSNIFHAPMTARIEGGGHGGEPYLPRGPGGGGGALNQGQAPASSGAVPLEHEVDDKQVHEHVSEGVMRLSSGSGGSGGGGSRSSSSGSSGGSGSRSDSGSSSGGGGSRSGGSGSKGGGSRSGGGSRGGGSRSGSGSKGGGSRGGGSRGTTNYDDDDDSVLDVLDYDDSSAGARGGAWKTGVAATFLAVASLLYI</sequence>
<evidence type="ECO:0000313" key="3">
    <source>
        <dbReference type="Proteomes" id="UP000000768"/>
    </source>
</evidence>
<dbReference type="Gramene" id="EER88919">
    <property type="protein sequence ID" value="EER88919"/>
    <property type="gene ID" value="SORBI_3010G252301"/>
</dbReference>
<accession>C5Z995</accession>
<feature type="compositionally biased region" description="Polar residues" evidence="1">
    <location>
        <begin position="1"/>
        <end position="16"/>
    </location>
</feature>